<dbReference type="Pfam" id="PF04072">
    <property type="entry name" value="LCM"/>
    <property type="match status" value="1"/>
</dbReference>
<dbReference type="Proteomes" id="UP000199400">
    <property type="component" value="Unassembled WGS sequence"/>
</dbReference>
<name>A0A1I1UL57_9BACT</name>
<protein>
    <recommendedName>
        <fullName evidence="4">S-adenosyl-L-methionine-dependent methyltransferase</fullName>
        <ecNumber evidence="4">2.1.1.-</ecNumber>
    </recommendedName>
</protein>
<evidence type="ECO:0000313" key="6">
    <source>
        <dbReference type="Proteomes" id="UP000199400"/>
    </source>
</evidence>
<dbReference type="InterPro" id="IPR007213">
    <property type="entry name" value="Ppm1/Ppm2/Tcmp"/>
</dbReference>
<dbReference type="AlphaFoldDB" id="A0A1I1UL57"/>
<keyword evidence="3 5" id="KW-0808">Transferase</keyword>
<dbReference type="Gene3D" id="3.40.50.150">
    <property type="entry name" value="Vaccinia Virus protein VP39"/>
    <property type="match status" value="1"/>
</dbReference>
<dbReference type="EC" id="2.1.1.-" evidence="4"/>
<comment type="similarity">
    <text evidence="1 4">Belongs to the UPF0677 family.</text>
</comment>
<organism evidence="5 6">
    <name type="scientific">Nannocystis exedens</name>
    <dbReference type="NCBI Taxonomy" id="54"/>
    <lineage>
        <taxon>Bacteria</taxon>
        <taxon>Pseudomonadati</taxon>
        <taxon>Myxococcota</taxon>
        <taxon>Polyangia</taxon>
        <taxon>Nannocystales</taxon>
        <taxon>Nannocystaceae</taxon>
        <taxon>Nannocystis</taxon>
    </lineage>
</organism>
<evidence type="ECO:0000256" key="4">
    <source>
        <dbReference type="RuleBase" id="RU362030"/>
    </source>
</evidence>
<keyword evidence="6" id="KW-1185">Reference proteome</keyword>
<dbReference type="NCBIfam" id="TIGR00027">
    <property type="entry name" value="mthyl_TIGR00027"/>
    <property type="match status" value="1"/>
</dbReference>
<evidence type="ECO:0000313" key="5">
    <source>
        <dbReference type="EMBL" id="SFD68700.1"/>
    </source>
</evidence>
<dbReference type="STRING" id="54.SAMN02745121_01156"/>
<dbReference type="PANTHER" id="PTHR43619">
    <property type="entry name" value="S-ADENOSYL-L-METHIONINE-DEPENDENT METHYLTRANSFERASE YKTD-RELATED"/>
    <property type="match status" value="1"/>
</dbReference>
<reference evidence="6" key="1">
    <citation type="submission" date="2016-10" db="EMBL/GenBank/DDBJ databases">
        <authorList>
            <person name="Varghese N."/>
            <person name="Submissions S."/>
        </authorList>
    </citation>
    <scope>NUCLEOTIDE SEQUENCE [LARGE SCALE GENOMIC DNA]</scope>
    <source>
        <strain evidence="6">ATCC 25963</strain>
    </source>
</reference>
<sequence length="257" mass="27842">MRAEESARPDRLFADPFAAELAGDAGRAALAAYRAATALSLPIIEVRTRFFDEAFARAWAAGIRQFVLLAAGMDARAYRLPWPAGTRVFEVDQPEVLAAKAERLAQARPQCERVAVATDLAGDWPHALLAAGFDRSQRSLWLVEGLLQYLDAQVVAALFARVEGLSAPGSRLLYDVVGRALLESPGLAPTLRMMHELGAPWRFATDEPARLIGEHGWDAVVTNPAALAAEWGRWPFPTLPPDATGAPRGHMVEASKP</sequence>
<evidence type="ECO:0000256" key="1">
    <source>
        <dbReference type="ARBA" id="ARBA00008138"/>
    </source>
</evidence>
<dbReference type="PANTHER" id="PTHR43619:SF2">
    <property type="entry name" value="S-ADENOSYL-L-METHIONINE-DEPENDENT METHYLTRANSFERASES SUPERFAMILY PROTEIN"/>
    <property type="match status" value="1"/>
</dbReference>
<evidence type="ECO:0000256" key="2">
    <source>
        <dbReference type="ARBA" id="ARBA00022603"/>
    </source>
</evidence>
<dbReference type="SUPFAM" id="SSF53335">
    <property type="entry name" value="S-adenosyl-L-methionine-dependent methyltransferases"/>
    <property type="match status" value="1"/>
</dbReference>
<keyword evidence="4" id="KW-0949">S-adenosyl-L-methionine</keyword>
<accession>A0A1I1UL57</accession>
<dbReference type="InterPro" id="IPR029063">
    <property type="entry name" value="SAM-dependent_MTases_sf"/>
</dbReference>
<dbReference type="EMBL" id="FOMX01000003">
    <property type="protein sequence ID" value="SFD68700.1"/>
    <property type="molecule type" value="Genomic_DNA"/>
</dbReference>
<dbReference type="GO" id="GO:0032259">
    <property type="term" value="P:methylation"/>
    <property type="evidence" value="ECO:0007669"/>
    <property type="project" value="UniProtKB-KW"/>
</dbReference>
<comment type="function">
    <text evidence="4">Exhibits S-adenosyl-L-methionine-dependent methyltransferase activity.</text>
</comment>
<evidence type="ECO:0000256" key="3">
    <source>
        <dbReference type="ARBA" id="ARBA00022679"/>
    </source>
</evidence>
<dbReference type="GO" id="GO:0008168">
    <property type="term" value="F:methyltransferase activity"/>
    <property type="evidence" value="ECO:0007669"/>
    <property type="project" value="UniProtKB-UniRule"/>
</dbReference>
<gene>
    <name evidence="5" type="ORF">SAMN02745121_01156</name>
</gene>
<dbReference type="InterPro" id="IPR011610">
    <property type="entry name" value="SAM_mthyl_Trfase_ML2640-like"/>
</dbReference>
<keyword evidence="2 4" id="KW-0489">Methyltransferase</keyword>
<proteinExistence type="inferred from homology"/>